<dbReference type="GO" id="GO:0070006">
    <property type="term" value="F:metalloaminopeptidase activity"/>
    <property type="evidence" value="ECO:0007669"/>
    <property type="project" value="InterPro"/>
</dbReference>
<dbReference type="HAMAP" id="MF_00181">
    <property type="entry name" value="Cytosol_peptidase_M17"/>
    <property type="match status" value="1"/>
</dbReference>
<comment type="similarity">
    <text evidence="3 8">Belongs to the peptidase M17 family.</text>
</comment>
<dbReference type="PROSITE" id="PS00631">
    <property type="entry name" value="CYTOSOL_AP"/>
    <property type="match status" value="1"/>
</dbReference>
<dbReference type="GO" id="GO:0005737">
    <property type="term" value="C:cytoplasm"/>
    <property type="evidence" value="ECO:0007669"/>
    <property type="project" value="UniProtKB-SubCell"/>
</dbReference>
<evidence type="ECO:0000256" key="8">
    <source>
        <dbReference type="HAMAP-Rule" id="MF_00181"/>
    </source>
</evidence>
<comment type="function">
    <text evidence="8">Presumably involved in the processing and regular turnover of intracellular proteins. Catalyzes the removal of unsubstituted N-terminal amino acids from various peptides.</text>
</comment>
<dbReference type="GO" id="GO:0006508">
    <property type="term" value="P:proteolysis"/>
    <property type="evidence" value="ECO:0007669"/>
    <property type="project" value="UniProtKB-KW"/>
</dbReference>
<dbReference type="PANTHER" id="PTHR11963">
    <property type="entry name" value="LEUCINE AMINOPEPTIDASE-RELATED"/>
    <property type="match status" value="1"/>
</dbReference>
<dbReference type="PRINTS" id="PR00481">
    <property type="entry name" value="LAMNOPPTDASE"/>
</dbReference>
<feature type="active site" evidence="8">
    <location>
        <position position="347"/>
    </location>
</feature>
<feature type="binding site" evidence="8">
    <location>
        <position position="266"/>
    </location>
    <ligand>
        <name>Mn(2+)</name>
        <dbReference type="ChEBI" id="CHEBI:29035"/>
        <label>2</label>
    </ligand>
</feature>
<organism evidence="10 11">
    <name type="scientific">Planctopirus hydrillae</name>
    <dbReference type="NCBI Taxonomy" id="1841610"/>
    <lineage>
        <taxon>Bacteria</taxon>
        <taxon>Pseudomonadati</taxon>
        <taxon>Planctomycetota</taxon>
        <taxon>Planctomycetia</taxon>
        <taxon>Planctomycetales</taxon>
        <taxon>Planctomycetaceae</taxon>
        <taxon>Planctopirus</taxon>
    </lineage>
</organism>
<evidence type="ECO:0000256" key="1">
    <source>
        <dbReference type="ARBA" id="ARBA00000135"/>
    </source>
</evidence>
<reference evidence="10 11" key="1">
    <citation type="submission" date="2016-05" db="EMBL/GenBank/DDBJ databases">
        <title>Genomic and physiological characterization of Planctopirus sp. isolated from fresh water lake.</title>
        <authorList>
            <person name="Subhash Y."/>
            <person name="Ramana C."/>
        </authorList>
    </citation>
    <scope>NUCLEOTIDE SEQUENCE [LARGE SCALE GENOMIC DNA]</scope>
    <source>
        <strain evidence="10 11">JC280</strain>
    </source>
</reference>
<evidence type="ECO:0000256" key="3">
    <source>
        <dbReference type="ARBA" id="ARBA00009528"/>
    </source>
</evidence>
<dbReference type="RefSeq" id="WP_068848307.1">
    <property type="nucleotide sequence ID" value="NZ_LYDR01000103.1"/>
</dbReference>
<dbReference type="InterPro" id="IPR043472">
    <property type="entry name" value="Macro_dom-like"/>
</dbReference>
<dbReference type="Proteomes" id="UP000094828">
    <property type="component" value="Unassembled WGS sequence"/>
</dbReference>
<evidence type="ECO:0000256" key="5">
    <source>
        <dbReference type="ARBA" id="ARBA00022670"/>
    </source>
</evidence>
<keyword evidence="7 8" id="KW-0464">Manganese</keyword>
<dbReference type="InterPro" id="IPR000819">
    <property type="entry name" value="Peptidase_M17_C"/>
</dbReference>
<gene>
    <name evidence="8" type="primary">pepA</name>
    <name evidence="10" type="ORF">A6X21_05525</name>
</gene>
<feature type="active site" evidence="8">
    <location>
        <position position="273"/>
    </location>
</feature>
<dbReference type="Pfam" id="PF00883">
    <property type="entry name" value="Peptidase_M17"/>
    <property type="match status" value="1"/>
</dbReference>
<sequence>MNVKASSAPAANWMGHWLIVPISENPLLNSHLEALDQESGGLLTRLRESGDLPTKAGSLLHVKGVTGLGASRLLLVGLGAPDVLSTQSLDRALTAAFRSLTDKPNLDVGVVVPPAAMLGSKTPLEFVSAAVTAANVGSVGQDLYRTERARHPLASLHIISTENIASAIERGAILGEAINLTRELVNRPAQEVNPVTVADRCSALAVEYGLTCEIFDVPRLEAERMHSMLAVAKGSAVPARMVKLDYRGAKGNSSHVALVGKGVTFDSGGLSLKPTDGMLTMKCDMAGAATVLGAIVAIARLKLPVNVTAYLGLVENMVSGTSYKLGDILTARNGVTIEVLNTDAEGRLVLADVLCYAVDQGAEKIVDLATLTGACVVALGEEVAGVFSNHDEWSGQVISAAKAVGEDMWPLPIWDLYDDLIKGDVGDIKNTGGRWGGAITAAKFLQRFVGGKPWVHLDIAGPAFQSSAKAWREAGATGYGVRTLVQLAESSVIDR</sequence>
<evidence type="ECO:0000313" key="10">
    <source>
        <dbReference type="EMBL" id="ODA30768.1"/>
    </source>
</evidence>
<dbReference type="InterPro" id="IPR008283">
    <property type="entry name" value="Peptidase_M17_N"/>
</dbReference>
<keyword evidence="8" id="KW-0963">Cytoplasm</keyword>
<dbReference type="STRING" id="1841610.A6X21_05525"/>
<feature type="binding site" evidence="8">
    <location>
        <position position="345"/>
    </location>
    <ligand>
        <name>Mn(2+)</name>
        <dbReference type="ChEBI" id="CHEBI:29035"/>
        <label>1</label>
    </ligand>
</feature>
<dbReference type="NCBIfam" id="NF002073">
    <property type="entry name" value="PRK00913.1-2"/>
    <property type="match status" value="1"/>
</dbReference>
<evidence type="ECO:0000256" key="2">
    <source>
        <dbReference type="ARBA" id="ARBA00000967"/>
    </source>
</evidence>
<dbReference type="Gene3D" id="3.40.630.10">
    <property type="entry name" value="Zn peptidases"/>
    <property type="match status" value="1"/>
</dbReference>
<keyword evidence="4 8" id="KW-0031">Aminopeptidase</keyword>
<comment type="caution">
    <text evidence="10">The sequence shown here is derived from an EMBL/GenBank/DDBJ whole genome shotgun (WGS) entry which is preliminary data.</text>
</comment>
<comment type="catalytic activity">
    <reaction evidence="1 8">
        <text>Release of an N-terminal amino acid, Xaa-|-Yaa-, in which Xaa is preferably Leu, but may be other amino acids including Pro although not Arg or Lys, and Yaa may be Pro. Amino acid amides and methyl esters are also readily hydrolyzed, but rates on arylamides are exceedingly low.</text>
        <dbReference type="EC" id="3.4.11.1"/>
    </reaction>
</comment>
<dbReference type="PANTHER" id="PTHR11963:SF23">
    <property type="entry name" value="CYTOSOL AMINOPEPTIDASE"/>
    <property type="match status" value="1"/>
</dbReference>
<feature type="binding site" evidence="8">
    <location>
        <position position="345"/>
    </location>
    <ligand>
        <name>Mn(2+)</name>
        <dbReference type="ChEBI" id="CHEBI:29035"/>
        <label>2</label>
    </ligand>
</feature>
<dbReference type="CDD" id="cd00433">
    <property type="entry name" value="Peptidase_M17"/>
    <property type="match status" value="1"/>
</dbReference>
<dbReference type="EC" id="3.4.11.10" evidence="8"/>
<comment type="catalytic activity">
    <reaction evidence="2 8">
        <text>Release of an N-terminal amino acid, preferentially leucine, but not glutamic or aspartic acids.</text>
        <dbReference type="EC" id="3.4.11.10"/>
    </reaction>
</comment>
<dbReference type="GO" id="GO:0030145">
    <property type="term" value="F:manganese ion binding"/>
    <property type="evidence" value="ECO:0007669"/>
    <property type="project" value="UniProtKB-UniRule"/>
</dbReference>
<keyword evidence="8" id="KW-0479">Metal-binding</keyword>
<feature type="binding site" evidence="8">
    <location>
        <position position="266"/>
    </location>
    <ligand>
        <name>Mn(2+)</name>
        <dbReference type="ChEBI" id="CHEBI:29035"/>
        <label>1</label>
    </ligand>
</feature>
<feature type="domain" description="Cytosol aminopeptidase" evidence="9">
    <location>
        <begin position="341"/>
        <end position="348"/>
    </location>
</feature>
<dbReference type="Pfam" id="PF02789">
    <property type="entry name" value="Peptidase_M17_N"/>
    <property type="match status" value="1"/>
</dbReference>
<evidence type="ECO:0000313" key="11">
    <source>
        <dbReference type="Proteomes" id="UP000094828"/>
    </source>
</evidence>
<feature type="binding site" evidence="8">
    <location>
        <position position="343"/>
    </location>
    <ligand>
        <name>Mn(2+)</name>
        <dbReference type="ChEBI" id="CHEBI:29035"/>
        <label>1</label>
    </ligand>
</feature>
<dbReference type="AlphaFoldDB" id="A0A1C3EC14"/>
<protein>
    <recommendedName>
        <fullName evidence="8">Probable cytosol aminopeptidase</fullName>
        <ecNumber evidence="8">3.4.11.1</ecNumber>
    </recommendedName>
    <alternativeName>
        <fullName evidence="8">Leucine aminopeptidase</fullName>
        <shortName evidence="8">LAP</shortName>
        <ecNumber evidence="8">3.4.11.10</ecNumber>
    </alternativeName>
    <alternativeName>
        <fullName evidence="8">Leucyl aminopeptidase</fullName>
    </alternativeName>
</protein>
<dbReference type="SUPFAM" id="SSF52949">
    <property type="entry name" value="Macro domain-like"/>
    <property type="match status" value="1"/>
</dbReference>
<feature type="binding site" evidence="8">
    <location>
        <position position="261"/>
    </location>
    <ligand>
        <name>Mn(2+)</name>
        <dbReference type="ChEBI" id="CHEBI:29035"/>
        <label>2</label>
    </ligand>
</feature>
<evidence type="ECO:0000256" key="7">
    <source>
        <dbReference type="ARBA" id="ARBA00023211"/>
    </source>
</evidence>
<keyword evidence="5 8" id="KW-0645">Protease</keyword>
<dbReference type="InterPro" id="IPR023042">
    <property type="entry name" value="Peptidase_M17_leu_NH2_pept"/>
</dbReference>
<dbReference type="EMBL" id="LYDR01000103">
    <property type="protein sequence ID" value="ODA30768.1"/>
    <property type="molecule type" value="Genomic_DNA"/>
</dbReference>
<evidence type="ECO:0000256" key="6">
    <source>
        <dbReference type="ARBA" id="ARBA00022801"/>
    </source>
</evidence>
<feature type="binding site" evidence="8">
    <location>
        <position position="284"/>
    </location>
    <ligand>
        <name>Mn(2+)</name>
        <dbReference type="ChEBI" id="CHEBI:29035"/>
        <label>2</label>
    </ligand>
</feature>
<accession>A0A1C3EC14</accession>
<dbReference type="SUPFAM" id="SSF53187">
    <property type="entry name" value="Zn-dependent exopeptidases"/>
    <property type="match status" value="1"/>
</dbReference>
<dbReference type="NCBIfam" id="NF002074">
    <property type="entry name" value="PRK00913.1-4"/>
    <property type="match status" value="1"/>
</dbReference>
<dbReference type="InterPro" id="IPR011356">
    <property type="entry name" value="Leucine_aapep/pepB"/>
</dbReference>
<evidence type="ECO:0000256" key="4">
    <source>
        <dbReference type="ARBA" id="ARBA00022438"/>
    </source>
</evidence>
<comment type="subcellular location">
    <subcellularLocation>
        <location evidence="8">Cytoplasm</location>
    </subcellularLocation>
</comment>
<dbReference type="EC" id="3.4.11.1" evidence="8"/>
<comment type="cofactor">
    <cofactor evidence="8">
        <name>Mn(2+)</name>
        <dbReference type="ChEBI" id="CHEBI:29035"/>
    </cofactor>
    <text evidence="8">Binds 2 manganese ions per subunit.</text>
</comment>
<keyword evidence="6 8" id="KW-0378">Hydrolase</keyword>
<proteinExistence type="inferred from homology"/>
<dbReference type="Gene3D" id="3.40.220.10">
    <property type="entry name" value="Leucine Aminopeptidase, subunit E, domain 1"/>
    <property type="match status" value="1"/>
</dbReference>
<name>A0A1C3EC14_9PLAN</name>
<keyword evidence="11" id="KW-1185">Reference proteome</keyword>
<evidence type="ECO:0000259" key="9">
    <source>
        <dbReference type="PROSITE" id="PS00631"/>
    </source>
</evidence>